<evidence type="ECO:0000256" key="1">
    <source>
        <dbReference type="ARBA" id="ARBA00004613"/>
    </source>
</evidence>
<dbReference type="GO" id="GO:0008083">
    <property type="term" value="F:growth factor activity"/>
    <property type="evidence" value="ECO:0007669"/>
    <property type="project" value="TreeGrafter"/>
</dbReference>
<evidence type="ECO:0000256" key="5">
    <source>
        <dbReference type="SAM" id="SignalP"/>
    </source>
</evidence>
<keyword evidence="8" id="KW-1185">Reference proteome</keyword>
<dbReference type="KEGG" id="dya:Dyak_GE27972"/>
<dbReference type="GO" id="GO:0005615">
    <property type="term" value="C:extracellular space"/>
    <property type="evidence" value="ECO:0007669"/>
    <property type="project" value="TreeGrafter"/>
</dbReference>
<proteinExistence type="predicted"/>
<evidence type="ECO:0000256" key="3">
    <source>
        <dbReference type="ARBA" id="ARBA00022729"/>
    </source>
</evidence>
<dbReference type="Proteomes" id="UP000002282">
    <property type="component" value="Chromosome 2L"/>
</dbReference>
<feature type="domain" description="C-type lectin" evidence="6">
    <location>
        <begin position="130"/>
        <end position="243"/>
    </location>
</feature>
<dbReference type="AlphaFoldDB" id="A0A0R1DIY6"/>
<dbReference type="InterPro" id="IPR016186">
    <property type="entry name" value="C-type_lectin-like/link_sf"/>
</dbReference>
<dbReference type="PANTHER" id="PTHR22799:SF1">
    <property type="entry name" value="C-TYPE LECTIN DOMAIN FAMILY 11 MEMBER A"/>
    <property type="match status" value="1"/>
</dbReference>
<accession>A0A0R1DIY6</accession>
<dbReference type="Pfam" id="PF00059">
    <property type="entry name" value="Lectin_C"/>
    <property type="match status" value="1"/>
</dbReference>
<sequence>MCGLRIYLLCLVVASCILFGVSHCTNESVCVLSNAPQQCGAFCLAQLHPLCDQYAKSKQKEKIVKMIEDSRAEQKELVKSQEAMAKLIAESRAEQNELLNVLAANLTATAIRLESTVKSIPIVVPPGFEKFGYRYLFIEYDEKKSWADAEATCWRKGGNLAAFRNEDELEAVRKAFNPLDVFWLGYQRNSKGVFQTAAGNKRPFMKWESGQPDNLGGQQNCVALIHSLMYDMQCDDANHFICELDLV</sequence>
<reference evidence="7 8" key="2">
    <citation type="journal article" date="2007" name="PLoS Biol.">
        <title>Principles of genome evolution in the Drosophila melanogaster species group.</title>
        <authorList>
            <person name="Ranz J.M."/>
            <person name="Maurin D."/>
            <person name="Chan Y.S."/>
            <person name="von Grotthuss M."/>
            <person name="Hillier L.W."/>
            <person name="Roote J."/>
            <person name="Ashburner M."/>
            <person name="Bergman C.M."/>
        </authorList>
    </citation>
    <scope>NUCLEOTIDE SEQUENCE [LARGE SCALE GENOMIC DNA]</scope>
    <source>
        <strain evidence="8">Tai18E2 / Tucson 14021-0261.01</strain>
    </source>
</reference>
<comment type="subcellular location">
    <subcellularLocation>
        <location evidence="1">Secreted</location>
    </subcellularLocation>
</comment>
<keyword evidence="3 5" id="KW-0732">Signal</keyword>
<dbReference type="PANTHER" id="PTHR22799">
    <property type="entry name" value="TETRANECTIN-RELATED"/>
    <property type="match status" value="1"/>
</dbReference>
<dbReference type="InterPro" id="IPR051663">
    <property type="entry name" value="CLec_Tetranectin-domain"/>
</dbReference>
<feature type="signal peptide" evidence="5">
    <location>
        <begin position="1"/>
        <end position="24"/>
    </location>
</feature>
<keyword evidence="2" id="KW-0964">Secreted</keyword>
<evidence type="ECO:0000313" key="8">
    <source>
        <dbReference type="Proteomes" id="UP000002282"/>
    </source>
</evidence>
<dbReference type="PROSITE" id="PS51257">
    <property type="entry name" value="PROKAR_LIPOPROTEIN"/>
    <property type="match status" value="1"/>
</dbReference>
<dbReference type="Gene3D" id="3.10.100.10">
    <property type="entry name" value="Mannose-Binding Protein A, subunit A"/>
    <property type="match status" value="1"/>
</dbReference>
<evidence type="ECO:0000256" key="2">
    <source>
        <dbReference type="ARBA" id="ARBA00022525"/>
    </source>
</evidence>
<dbReference type="OrthoDB" id="6727623at2759"/>
<dbReference type="InterPro" id="IPR001304">
    <property type="entry name" value="C-type_lectin-like"/>
</dbReference>
<dbReference type="EMBL" id="CM000157">
    <property type="protein sequence ID" value="KRJ97096.1"/>
    <property type="molecule type" value="Genomic_DNA"/>
</dbReference>
<feature type="chain" id="PRO_5006402589" description="C-type lectin domain-containing protein" evidence="5">
    <location>
        <begin position="25"/>
        <end position="247"/>
    </location>
</feature>
<dbReference type="CDD" id="cd00037">
    <property type="entry name" value="CLECT"/>
    <property type="match status" value="1"/>
</dbReference>
<dbReference type="GO" id="GO:0030246">
    <property type="term" value="F:carbohydrate binding"/>
    <property type="evidence" value="ECO:0007669"/>
    <property type="project" value="UniProtKB-KW"/>
</dbReference>
<evidence type="ECO:0000313" key="7">
    <source>
        <dbReference type="EMBL" id="KRJ97096.1"/>
    </source>
</evidence>
<dbReference type="SMR" id="A0A0R1DIY6"/>
<name>A0A0R1DIY6_DROYA</name>
<keyword evidence="4" id="KW-0430">Lectin</keyword>
<gene>
    <name evidence="7" type="primary">Dyak\GE27972</name>
    <name evidence="7" type="synonym">GE27972</name>
    <name evidence="7" type="ORF">Dyak_GE27972</name>
</gene>
<reference evidence="7 8" key="1">
    <citation type="journal article" date="2007" name="Nature">
        <title>Evolution of genes and genomes on the Drosophila phylogeny.</title>
        <authorList>
            <consortium name="Drosophila 12 Genomes Consortium"/>
            <person name="Clark A.G."/>
            <person name="Eisen M.B."/>
            <person name="Smith D.R."/>
            <person name="Bergman C.M."/>
            <person name="Oliver B."/>
            <person name="Markow T.A."/>
            <person name="Kaufman T.C."/>
            <person name="Kellis M."/>
            <person name="Gelbart W."/>
            <person name="Iyer V.N."/>
            <person name="Pollard D.A."/>
            <person name="Sackton T.B."/>
            <person name="Larracuente A.M."/>
            <person name="Singh N.D."/>
            <person name="Abad J.P."/>
            <person name="Abt D.N."/>
            <person name="Adryan B."/>
            <person name="Aguade M."/>
            <person name="Akashi H."/>
            <person name="Anderson W.W."/>
            <person name="Aquadro C.F."/>
            <person name="Ardell D.H."/>
            <person name="Arguello R."/>
            <person name="Artieri C.G."/>
            <person name="Barbash D.A."/>
            <person name="Barker D."/>
            <person name="Barsanti P."/>
            <person name="Batterham P."/>
            <person name="Batzoglou S."/>
            <person name="Begun D."/>
            <person name="Bhutkar A."/>
            <person name="Blanco E."/>
            <person name="Bosak S.A."/>
            <person name="Bradley R.K."/>
            <person name="Brand A.D."/>
            <person name="Brent M.R."/>
            <person name="Brooks A.N."/>
            <person name="Brown R.H."/>
            <person name="Butlin R.K."/>
            <person name="Caggese C."/>
            <person name="Calvi B.R."/>
            <person name="Bernardo de Carvalho A."/>
            <person name="Caspi A."/>
            <person name="Castrezana S."/>
            <person name="Celniker S.E."/>
            <person name="Chang J.L."/>
            <person name="Chapple C."/>
            <person name="Chatterji S."/>
            <person name="Chinwalla A."/>
            <person name="Civetta A."/>
            <person name="Clifton S.W."/>
            <person name="Comeron J.M."/>
            <person name="Costello J.C."/>
            <person name="Coyne J.A."/>
            <person name="Daub J."/>
            <person name="David R.G."/>
            <person name="Delcher A.L."/>
            <person name="Delehaunty K."/>
            <person name="Do C.B."/>
            <person name="Ebling H."/>
            <person name="Edwards K."/>
            <person name="Eickbush T."/>
            <person name="Evans J.D."/>
            <person name="Filipski A."/>
            <person name="Findeiss S."/>
            <person name="Freyhult E."/>
            <person name="Fulton L."/>
            <person name="Fulton R."/>
            <person name="Garcia A.C."/>
            <person name="Gardiner A."/>
            <person name="Garfield D.A."/>
            <person name="Garvin B.E."/>
            <person name="Gibson G."/>
            <person name="Gilbert D."/>
            <person name="Gnerre S."/>
            <person name="Godfrey J."/>
            <person name="Good R."/>
            <person name="Gotea V."/>
            <person name="Gravely B."/>
            <person name="Greenberg A.J."/>
            <person name="Griffiths-Jones S."/>
            <person name="Gross S."/>
            <person name="Guigo R."/>
            <person name="Gustafson E.A."/>
            <person name="Haerty W."/>
            <person name="Hahn M.W."/>
            <person name="Halligan D.L."/>
            <person name="Halpern A.L."/>
            <person name="Halter G.M."/>
            <person name="Han M.V."/>
            <person name="Heger A."/>
            <person name="Hillier L."/>
            <person name="Hinrichs A.S."/>
            <person name="Holmes I."/>
            <person name="Hoskins R.A."/>
            <person name="Hubisz M.J."/>
            <person name="Hultmark D."/>
            <person name="Huntley M.A."/>
            <person name="Jaffe D.B."/>
            <person name="Jagadeeshan S."/>
            <person name="Jeck W.R."/>
            <person name="Johnson J."/>
            <person name="Jones C.D."/>
            <person name="Jordan W.C."/>
            <person name="Karpen G.H."/>
            <person name="Kataoka E."/>
            <person name="Keightley P.D."/>
            <person name="Kheradpour P."/>
            <person name="Kirkness E.F."/>
            <person name="Koerich L.B."/>
            <person name="Kristiansen K."/>
            <person name="Kudrna D."/>
            <person name="Kulathinal R.J."/>
            <person name="Kumar S."/>
            <person name="Kwok R."/>
            <person name="Lander E."/>
            <person name="Langley C.H."/>
            <person name="Lapoint R."/>
            <person name="Lazzaro B.P."/>
            <person name="Lee S.J."/>
            <person name="Levesque L."/>
            <person name="Li R."/>
            <person name="Lin C.F."/>
            <person name="Lin M.F."/>
            <person name="Lindblad-Toh K."/>
            <person name="Llopart A."/>
            <person name="Long M."/>
            <person name="Low L."/>
            <person name="Lozovsky E."/>
            <person name="Lu J."/>
            <person name="Luo M."/>
            <person name="Machado C.A."/>
            <person name="Makalowski W."/>
            <person name="Marzo M."/>
            <person name="Matsuda M."/>
            <person name="Matzkin L."/>
            <person name="McAllister B."/>
            <person name="McBride C.S."/>
            <person name="McKernan B."/>
            <person name="McKernan K."/>
            <person name="Mendez-Lago M."/>
            <person name="Minx P."/>
            <person name="Mollenhauer M.U."/>
            <person name="Montooth K."/>
            <person name="Mount S.M."/>
            <person name="Mu X."/>
            <person name="Myers E."/>
            <person name="Negre B."/>
            <person name="Newfeld S."/>
            <person name="Nielsen R."/>
            <person name="Noor M.A."/>
            <person name="O'Grady P."/>
            <person name="Pachter L."/>
            <person name="Papaceit M."/>
            <person name="Parisi M.J."/>
            <person name="Parisi M."/>
            <person name="Parts L."/>
            <person name="Pedersen J.S."/>
            <person name="Pesole G."/>
            <person name="Phillippy A.M."/>
            <person name="Ponting C.P."/>
            <person name="Pop M."/>
            <person name="Porcelli D."/>
            <person name="Powell J.R."/>
            <person name="Prohaska S."/>
            <person name="Pruitt K."/>
            <person name="Puig M."/>
            <person name="Quesneville H."/>
            <person name="Ram K.R."/>
            <person name="Rand D."/>
            <person name="Rasmussen M.D."/>
            <person name="Reed L.K."/>
            <person name="Reenan R."/>
            <person name="Reily A."/>
            <person name="Remington K.A."/>
            <person name="Rieger T.T."/>
            <person name="Ritchie M.G."/>
            <person name="Robin C."/>
            <person name="Rogers Y.H."/>
            <person name="Rohde C."/>
            <person name="Rozas J."/>
            <person name="Rubenfield M.J."/>
            <person name="Ruiz A."/>
            <person name="Russo S."/>
            <person name="Salzberg S.L."/>
            <person name="Sanchez-Gracia A."/>
            <person name="Saranga D.J."/>
            <person name="Sato H."/>
            <person name="Schaeffer S.W."/>
            <person name="Schatz M.C."/>
            <person name="Schlenke T."/>
            <person name="Schwartz R."/>
            <person name="Segarra C."/>
            <person name="Singh R.S."/>
            <person name="Sirot L."/>
            <person name="Sirota M."/>
            <person name="Sisneros N.B."/>
            <person name="Smith C.D."/>
            <person name="Smith T.F."/>
            <person name="Spieth J."/>
            <person name="Stage D.E."/>
            <person name="Stark A."/>
            <person name="Stephan W."/>
            <person name="Strausberg R.L."/>
            <person name="Strempel S."/>
            <person name="Sturgill D."/>
            <person name="Sutton G."/>
            <person name="Sutton G.G."/>
            <person name="Tao W."/>
            <person name="Teichmann S."/>
            <person name="Tobari Y.N."/>
            <person name="Tomimura Y."/>
            <person name="Tsolas J.M."/>
            <person name="Valente V.L."/>
            <person name="Venter E."/>
            <person name="Venter J.C."/>
            <person name="Vicario S."/>
            <person name="Vieira F.G."/>
            <person name="Vilella A.J."/>
            <person name="Villasante A."/>
            <person name="Walenz B."/>
            <person name="Wang J."/>
            <person name="Wasserman M."/>
            <person name="Watts T."/>
            <person name="Wilson D."/>
            <person name="Wilson R.K."/>
            <person name="Wing R.A."/>
            <person name="Wolfner M.F."/>
            <person name="Wong A."/>
            <person name="Wong G.K."/>
            <person name="Wu C.I."/>
            <person name="Wu G."/>
            <person name="Yamamoto D."/>
            <person name="Yang H.P."/>
            <person name="Yang S.P."/>
            <person name="Yorke J.A."/>
            <person name="Yoshida K."/>
            <person name="Zdobnov E."/>
            <person name="Zhang P."/>
            <person name="Zhang Y."/>
            <person name="Zimin A.V."/>
            <person name="Baldwin J."/>
            <person name="Abdouelleil A."/>
            <person name="Abdulkadir J."/>
            <person name="Abebe A."/>
            <person name="Abera B."/>
            <person name="Abreu J."/>
            <person name="Acer S.C."/>
            <person name="Aftuck L."/>
            <person name="Alexander A."/>
            <person name="An P."/>
            <person name="Anderson E."/>
            <person name="Anderson S."/>
            <person name="Arachi H."/>
            <person name="Azer M."/>
            <person name="Bachantsang P."/>
            <person name="Barry A."/>
            <person name="Bayul T."/>
            <person name="Berlin A."/>
            <person name="Bessette D."/>
            <person name="Bloom T."/>
            <person name="Blye J."/>
            <person name="Boguslavskiy L."/>
            <person name="Bonnet C."/>
            <person name="Boukhgalter B."/>
            <person name="Bourzgui I."/>
            <person name="Brown A."/>
            <person name="Cahill P."/>
            <person name="Channer S."/>
            <person name="Cheshatsang Y."/>
            <person name="Chuda L."/>
            <person name="Citroen M."/>
            <person name="Collymore A."/>
            <person name="Cooke P."/>
            <person name="Costello M."/>
            <person name="D'Aco K."/>
            <person name="Daza R."/>
            <person name="De Haan G."/>
            <person name="DeGray S."/>
            <person name="DeMaso C."/>
            <person name="Dhargay N."/>
            <person name="Dooley K."/>
            <person name="Dooley E."/>
            <person name="Doricent M."/>
            <person name="Dorje P."/>
            <person name="Dorjee K."/>
            <person name="Dupes A."/>
            <person name="Elong R."/>
            <person name="Falk J."/>
            <person name="Farina A."/>
            <person name="Faro S."/>
            <person name="Ferguson D."/>
            <person name="Fisher S."/>
            <person name="Foley C.D."/>
            <person name="Franke A."/>
            <person name="Friedrich D."/>
            <person name="Gadbois L."/>
            <person name="Gearin G."/>
            <person name="Gearin C.R."/>
            <person name="Giannoukos G."/>
            <person name="Goode T."/>
            <person name="Graham J."/>
            <person name="Grandbois E."/>
            <person name="Grewal S."/>
            <person name="Gyaltsen K."/>
            <person name="Hafez N."/>
            <person name="Hagos B."/>
            <person name="Hall J."/>
            <person name="Henson C."/>
            <person name="Hollinger A."/>
            <person name="Honan T."/>
            <person name="Huard M.D."/>
            <person name="Hughes L."/>
            <person name="Hurhula B."/>
            <person name="Husby M.E."/>
            <person name="Kamat A."/>
            <person name="Kanga B."/>
            <person name="Kashin S."/>
            <person name="Khazanovich D."/>
            <person name="Kisner P."/>
            <person name="Lance K."/>
            <person name="Lara M."/>
            <person name="Lee W."/>
            <person name="Lennon N."/>
            <person name="Letendre F."/>
            <person name="LeVine R."/>
            <person name="Lipovsky A."/>
            <person name="Liu X."/>
            <person name="Liu J."/>
            <person name="Liu S."/>
            <person name="Lokyitsang T."/>
            <person name="Lokyitsang Y."/>
            <person name="Lubonja R."/>
            <person name="Lui A."/>
            <person name="MacDonald P."/>
            <person name="Magnisalis V."/>
            <person name="Maru K."/>
            <person name="Matthews C."/>
            <person name="McCusker W."/>
            <person name="McDonough S."/>
            <person name="Mehta T."/>
            <person name="Meldrim J."/>
            <person name="Meneus L."/>
            <person name="Mihai O."/>
            <person name="Mihalev A."/>
            <person name="Mihova T."/>
            <person name="Mittelman R."/>
            <person name="Mlenga V."/>
            <person name="Montmayeur A."/>
            <person name="Mulrain L."/>
            <person name="Navidi A."/>
            <person name="Naylor J."/>
            <person name="Negash T."/>
            <person name="Nguyen T."/>
            <person name="Nguyen N."/>
            <person name="Nicol R."/>
            <person name="Norbu C."/>
            <person name="Norbu N."/>
            <person name="Novod N."/>
            <person name="O'Neill B."/>
            <person name="Osman S."/>
            <person name="Markiewicz E."/>
            <person name="Oyono O.L."/>
            <person name="Patti C."/>
            <person name="Phunkhang P."/>
            <person name="Pierre F."/>
            <person name="Priest M."/>
            <person name="Raghuraman S."/>
            <person name="Rege F."/>
            <person name="Reyes R."/>
            <person name="Rise C."/>
            <person name="Rogov P."/>
            <person name="Ross K."/>
            <person name="Ryan E."/>
            <person name="Settipalli S."/>
            <person name="Shea T."/>
            <person name="Sherpa N."/>
            <person name="Shi L."/>
            <person name="Shih D."/>
            <person name="Sparrow T."/>
            <person name="Spaulding J."/>
            <person name="Stalker J."/>
            <person name="Stange-Thomann N."/>
            <person name="Stavropoulos S."/>
            <person name="Stone C."/>
            <person name="Strader C."/>
            <person name="Tesfaye S."/>
            <person name="Thomson T."/>
            <person name="Thoulutsang Y."/>
            <person name="Thoulutsang D."/>
            <person name="Topham K."/>
            <person name="Topping I."/>
            <person name="Tsamla T."/>
            <person name="Vassiliev H."/>
            <person name="Vo A."/>
            <person name="Wangchuk T."/>
            <person name="Wangdi T."/>
            <person name="Weiand M."/>
            <person name="Wilkinson J."/>
            <person name="Wilson A."/>
            <person name="Yadav S."/>
            <person name="Young G."/>
            <person name="Yu Q."/>
            <person name="Zembek L."/>
            <person name="Zhong D."/>
            <person name="Zimmer A."/>
            <person name="Zwirko Z."/>
            <person name="Jaffe D.B."/>
            <person name="Alvarez P."/>
            <person name="Brockman W."/>
            <person name="Butler J."/>
            <person name="Chin C."/>
            <person name="Gnerre S."/>
            <person name="Grabherr M."/>
            <person name="Kleber M."/>
            <person name="Mauceli E."/>
            <person name="MacCallum I."/>
        </authorList>
    </citation>
    <scope>NUCLEOTIDE SEQUENCE [LARGE SCALE GENOMIC DNA]</scope>
    <source>
        <strain evidence="8">Tai18E2 / Tucson 14021-0261.01</strain>
    </source>
</reference>
<evidence type="ECO:0000259" key="6">
    <source>
        <dbReference type="PROSITE" id="PS50041"/>
    </source>
</evidence>
<dbReference type="PROSITE" id="PS50041">
    <property type="entry name" value="C_TYPE_LECTIN_2"/>
    <property type="match status" value="1"/>
</dbReference>
<protein>
    <recommendedName>
        <fullName evidence="6">C-type lectin domain-containing protein</fullName>
    </recommendedName>
</protein>
<evidence type="ECO:0000256" key="4">
    <source>
        <dbReference type="ARBA" id="ARBA00022734"/>
    </source>
</evidence>
<dbReference type="SUPFAM" id="SSF56436">
    <property type="entry name" value="C-type lectin-like"/>
    <property type="match status" value="1"/>
</dbReference>
<dbReference type="SMART" id="SM00034">
    <property type="entry name" value="CLECT"/>
    <property type="match status" value="1"/>
</dbReference>
<dbReference type="InterPro" id="IPR016187">
    <property type="entry name" value="CTDL_fold"/>
</dbReference>
<organism evidence="7 8">
    <name type="scientific">Drosophila yakuba</name>
    <name type="common">Fruit fly</name>
    <dbReference type="NCBI Taxonomy" id="7245"/>
    <lineage>
        <taxon>Eukaryota</taxon>
        <taxon>Metazoa</taxon>
        <taxon>Ecdysozoa</taxon>
        <taxon>Arthropoda</taxon>
        <taxon>Hexapoda</taxon>
        <taxon>Insecta</taxon>
        <taxon>Pterygota</taxon>
        <taxon>Neoptera</taxon>
        <taxon>Endopterygota</taxon>
        <taxon>Diptera</taxon>
        <taxon>Brachycera</taxon>
        <taxon>Muscomorpha</taxon>
        <taxon>Ephydroidea</taxon>
        <taxon>Drosophilidae</taxon>
        <taxon>Drosophila</taxon>
        <taxon>Sophophora</taxon>
    </lineage>
</organism>